<proteinExistence type="inferred from homology"/>
<keyword evidence="3" id="KW-0732">Signal</keyword>
<accession>A0A9Q1RKD2</accession>
<dbReference type="InterPro" id="IPR032861">
    <property type="entry name" value="TAXi_N"/>
</dbReference>
<dbReference type="AlphaFoldDB" id="A0A9Q1RKD2"/>
<dbReference type="Gene3D" id="2.40.70.10">
    <property type="entry name" value="Acid Proteases"/>
    <property type="match status" value="2"/>
</dbReference>
<dbReference type="PANTHER" id="PTHR13683:SF274">
    <property type="entry name" value="PROTEIN ASPARTIC PROTEASE IN GUARD CELL 1"/>
    <property type="match status" value="1"/>
</dbReference>
<dbReference type="PROSITE" id="PS51767">
    <property type="entry name" value="PEPTIDASE_A1"/>
    <property type="match status" value="1"/>
</dbReference>
<evidence type="ECO:0000256" key="1">
    <source>
        <dbReference type="ARBA" id="ARBA00007447"/>
    </source>
</evidence>
<feature type="domain" description="Peptidase A1" evidence="5">
    <location>
        <begin position="20"/>
        <end position="347"/>
    </location>
</feature>
<evidence type="ECO:0000259" key="5">
    <source>
        <dbReference type="PROSITE" id="PS51767"/>
    </source>
</evidence>
<dbReference type="EMBL" id="JAJAGQ010000006">
    <property type="protein sequence ID" value="KAJ8560594.1"/>
    <property type="molecule type" value="Genomic_DNA"/>
</dbReference>
<dbReference type="InterPro" id="IPR021109">
    <property type="entry name" value="Peptidase_aspartic_dom_sf"/>
</dbReference>
<evidence type="ECO:0000256" key="2">
    <source>
        <dbReference type="ARBA" id="ARBA00022670"/>
    </source>
</evidence>
<dbReference type="SUPFAM" id="SSF50630">
    <property type="entry name" value="Acid proteases"/>
    <property type="match status" value="1"/>
</dbReference>
<gene>
    <name evidence="6" type="ORF">K7X08_022454</name>
</gene>
<dbReference type="InterPro" id="IPR032799">
    <property type="entry name" value="TAXi_C"/>
</dbReference>
<keyword evidence="4" id="KW-0378">Hydrolase</keyword>
<name>A0A9Q1RKD2_9SOLA</name>
<dbReference type="FunFam" id="2.40.70.10:FF:000010">
    <property type="entry name" value="Aspartyl protease family protein 2"/>
    <property type="match status" value="1"/>
</dbReference>
<dbReference type="InterPro" id="IPR033121">
    <property type="entry name" value="PEPTIDASE_A1"/>
</dbReference>
<evidence type="ECO:0000313" key="7">
    <source>
        <dbReference type="Proteomes" id="UP001152561"/>
    </source>
</evidence>
<dbReference type="Pfam" id="PF14543">
    <property type="entry name" value="TAXi_N"/>
    <property type="match status" value="1"/>
</dbReference>
<evidence type="ECO:0000256" key="4">
    <source>
        <dbReference type="ARBA" id="ARBA00022801"/>
    </source>
</evidence>
<evidence type="ECO:0000256" key="3">
    <source>
        <dbReference type="ARBA" id="ARBA00022729"/>
    </source>
</evidence>
<keyword evidence="2" id="KW-0645">Protease</keyword>
<dbReference type="OrthoDB" id="2747330at2759"/>
<dbReference type="Gene3D" id="1.10.10.60">
    <property type="entry name" value="Homeodomain-like"/>
    <property type="match status" value="1"/>
</dbReference>
<dbReference type="GO" id="GO:0006508">
    <property type="term" value="P:proteolysis"/>
    <property type="evidence" value="ECO:0007669"/>
    <property type="project" value="UniProtKB-KW"/>
</dbReference>
<keyword evidence="7" id="KW-1185">Reference proteome</keyword>
<comment type="similarity">
    <text evidence="1">Belongs to the peptidase A1 family.</text>
</comment>
<evidence type="ECO:0000313" key="6">
    <source>
        <dbReference type="EMBL" id="KAJ8560594.1"/>
    </source>
</evidence>
<dbReference type="Pfam" id="PF14541">
    <property type="entry name" value="TAXi_C"/>
    <property type="match status" value="1"/>
</dbReference>
<dbReference type="InterPro" id="IPR001461">
    <property type="entry name" value="Aspartic_peptidase_A1"/>
</dbReference>
<dbReference type="GO" id="GO:0004190">
    <property type="term" value="F:aspartic-type endopeptidase activity"/>
    <property type="evidence" value="ECO:0007669"/>
    <property type="project" value="InterPro"/>
</dbReference>
<sequence>MPLPYTIDDSKEQWENIALMVPSKTIEELKKHYQLLVDDVTAIEYGYVPIPNYTVEENSHGYSRVLRADWQSNGNELPGTAQYQERRKGTPWTEEEHRHLGKRRLEKHIKELCDIEDTIPSGCGHDNEGLFIGSAGLIGLGGGSLSFPSQIKASSFSYCLVDRNSDSSSTLEFNSAGPSDAVLAPLLRNSRRSTFFYVGVEGISVGGETLPIPANIFQVDETGHGGIIVDSGTAVTRLQTTVYNSLRDTFFKYAQNNLPSTDGFMLFDTCFDLSSMKTASVPTVAFHFSGGKDLSLHPKNTLVPVDSEGKYCLAFAPTDESLAIIGNLQQQGTRVSYDLTNNLVGFSPDKC</sequence>
<comment type="caution">
    <text evidence="6">The sequence shown here is derived from an EMBL/GenBank/DDBJ whole genome shotgun (WGS) entry which is preliminary data.</text>
</comment>
<dbReference type="PANTHER" id="PTHR13683">
    <property type="entry name" value="ASPARTYL PROTEASES"/>
    <property type="match status" value="1"/>
</dbReference>
<organism evidence="6 7">
    <name type="scientific">Anisodus acutangulus</name>
    <dbReference type="NCBI Taxonomy" id="402998"/>
    <lineage>
        <taxon>Eukaryota</taxon>
        <taxon>Viridiplantae</taxon>
        <taxon>Streptophyta</taxon>
        <taxon>Embryophyta</taxon>
        <taxon>Tracheophyta</taxon>
        <taxon>Spermatophyta</taxon>
        <taxon>Magnoliopsida</taxon>
        <taxon>eudicotyledons</taxon>
        <taxon>Gunneridae</taxon>
        <taxon>Pentapetalae</taxon>
        <taxon>asterids</taxon>
        <taxon>lamiids</taxon>
        <taxon>Solanales</taxon>
        <taxon>Solanaceae</taxon>
        <taxon>Solanoideae</taxon>
        <taxon>Hyoscyameae</taxon>
        <taxon>Anisodus</taxon>
    </lineage>
</organism>
<dbReference type="Proteomes" id="UP001152561">
    <property type="component" value="Unassembled WGS sequence"/>
</dbReference>
<reference evidence="7" key="1">
    <citation type="journal article" date="2023" name="Proc. Natl. Acad. Sci. U.S.A.">
        <title>Genomic and structural basis for evolution of tropane alkaloid biosynthesis.</title>
        <authorList>
            <person name="Wanga Y.-J."/>
            <person name="Taina T."/>
            <person name="Yua J.-Y."/>
            <person name="Lia J."/>
            <person name="Xua B."/>
            <person name="Chenc J."/>
            <person name="D'Auriad J.C."/>
            <person name="Huanga J.-P."/>
            <person name="Huanga S.-X."/>
        </authorList>
    </citation>
    <scope>NUCLEOTIDE SEQUENCE [LARGE SCALE GENOMIC DNA]</scope>
    <source>
        <strain evidence="7">cv. KIB-2019</strain>
    </source>
</reference>
<protein>
    <recommendedName>
        <fullName evidence="5">Peptidase A1 domain-containing protein</fullName>
    </recommendedName>
</protein>